<proteinExistence type="predicted"/>
<evidence type="ECO:0000313" key="2">
    <source>
        <dbReference type="EMBL" id="MFD1485350.1"/>
    </source>
</evidence>
<dbReference type="NCBIfam" id="NF003339">
    <property type="entry name" value="PRK04351.1"/>
    <property type="match status" value="1"/>
</dbReference>
<evidence type="ECO:0000313" key="3">
    <source>
        <dbReference type="Proteomes" id="UP001597252"/>
    </source>
</evidence>
<gene>
    <name evidence="2" type="ORF">ACFQ5J_08920</name>
</gene>
<dbReference type="Pfam" id="PF10263">
    <property type="entry name" value="SprT-like"/>
    <property type="match status" value="1"/>
</dbReference>
<dbReference type="InterPro" id="IPR006640">
    <property type="entry name" value="SprT-like_domain"/>
</dbReference>
<dbReference type="RefSeq" id="WP_125751464.1">
    <property type="nucleotide sequence ID" value="NZ_JBHTON010000028.1"/>
</dbReference>
<sequence length="149" mass="17155">MTDQELQQMVEAISLAAFHRPFAHQATFNARLKTTGGRFHLQTQTLDFNPRLFAAVSPAQQAGVIKHELCHYHLYRQHRGYQHRDADFKQLLAAVGGSRYAPALPQLAKYCYQCQACGHQYLRQRRMNVRRYACGRCGGKLRLLANRPR</sequence>
<dbReference type="Proteomes" id="UP001597252">
    <property type="component" value="Unassembled WGS sequence"/>
</dbReference>
<feature type="domain" description="SprT-like" evidence="1">
    <location>
        <begin position="4"/>
        <end position="144"/>
    </location>
</feature>
<accession>A0ABW4E9U1</accession>
<evidence type="ECO:0000259" key="1">
    <source>
        <dbReference type="SMART" id="SM00731"/>
    </source>
</evidence>
<organism evidence="2 3">
    <name type="scientific">Lacticaseibacillus baoqingensis</name>
    <dbReference type="NCBI Taxonomy" id="2486013"/>
    <lineage>
        <taxon>Bacteria</taxon>
        <taxon>Bacillati</taxon>
        <taxon>Bacillota</taxon>
        <taxon>Bacilli</taxon>
        <taxon>Lactobacillales</taxon>
        <taxon>Lactobacillaceae</taxon>
        <taxon>Lacticaseibacillus</taxon>
    </lineage>
</organism>
<dbReference type="SMART" id="SM00731">
    <property type="entry name" value="SprT"/>
    <property type="match status" value="1"/>
</dbReference>
<protein>
    <submittedName>
        <fullName evidence="2">SprT family protein</fullName>
    </submittedName>
</protein>
<dbReference type="EMBL" id="JBHTON010000028">
    <property type="protein sequence ID" value="MFD1485350.1"/>
    <property type="molecule type" value="Genomic_DNA"/>
</dbReference>
<reference evidence="3" key="1">
    <citation type="journal article" date="2019" name="Int. J. Syst. Evol. Microbiol.">
        <title>The Global Catalogue of Microorganisms (GCM) 10K type strain sequencing project: providing services to taxonomists for standard genome sequencing and annotation.</title>
        <authorList>
            <consortium name="The Broad Institute Genomics Platform"/>
            <consortium name="The Broad Institute Genome Sequencing Center for Infectious Disease"/>
            <person name="Wu L."/>
            <person name="Ma J."/>
        </authorList>
    </citation>
    <scope>NUCLEOTIDE SEQUENCE [LARGE SCALE GENOMIC DNA]</scope>
    <source>
        <strain evidence="3">CCM 8903</strain>
    </source>
</reference>
<name>A0ABW4E9U1_9LACO</name>
<comment type="caution">
    <text evidence="2">The sequence shown here is derived from an EMBL/GenBank/DDBJ whole genome shotgun (WGS) entry which is preliminary data.</text>
</comment>
<keyword evidence="3" id="KW-1185">Reference proteome</keyword>